<organism evidence="2 3">
    <name type="scientific">Herpetosiphon geysericola</name>
    <dbReference type="NCBI Taxonomy" id="70996"/>
    <lineage>
        <taxon>Bacteria</taxon>
        <taxon>Bacillati</taxon>
        <taxon>Chloroflexota</taxon>
        <taxon>Chloroflexia</taxon>
        <taxon>Herpetosiphonales</taxon>
        <taxon>Herpetosiphonaceae</taxon>
        <taxon>Herpetosiphon</taxon>
    </lineage>
</organism>
<dbReference type="Gene3D" id="2.60.120.10">
    <property type="entry name" value="Jelly Rolls"/>
    <property type="match status" value="1"/>
</dbReference>
<dbReference type="AlphaFoldDB" id="A0A0P6XSA7"/>
<reference evidence="2 3" key="1">
    <citation type="submission" date="2015-07" db="EMBL/GenBank/DDBJ databases">
        <title>Whole genome sequence of Herpetosiphon geysericola DSM 7119.</title>
        <authorList>
            <person name="Hemp J."/>
            <person name="Ward L.M."/>
            <person name="Pace L.A."/>
            <person name="Fischer W.W."/>
        </authorList>
    </citation>
    <scope>NUCLEOTIDE SEQUENCE [LARGE SCALE GENOMIC DNA]</scope>
    <source>
        <strain evidence="2 3">DSM 7119</strain>
    </source>
</reference>
<evidence type="ECO:0000313" key="2">
    <source>
        <dbReference type="EMBL" id="KPL85737.1"/>
    </source>
</evidence>
<dbReference type="Proteomes" id="UP000050277">
    <property type="component" value="Unassembled WGS sequence"/>
</dbReference>
<feature type="domain" description="Cyclic nucleotide-binding" evidence="1">
    <location>
        <begin position="34"/>
        <end position="122"/>
    </location>
</feature>
<sequence>MPIDGYALMARTFQQLAPIPPAQMQACLRLFKPRFLDAEQVWLHAGEATDQVGFLVDGLLRFYYLTADGLEWTKSFCLAGDLIGGYRALLLNEPCQFTIETLLPSHYLVAKYADFAGLVNQHPCWDHLLRRVAESLFIKKEQRESSLLLDDATTRYQRFLVDFSAVAGVIKQYHIASYLGITPVSLSRIRRQLRAD</sequence>
<keyword evidence="3" id="KW-1185">Reference proteome</keyword>
<dbReference type="EMBL" id="LGKP01000023">
    <property type="protein sequence ID" value="KPL85737.1"/>
    <property type="molecule type" value="Genomic_DNA"/>
</dbReference>
<dbReference type="InterPro" id="IPR018490">
    <property type="entry name" value="cNMP-bd_dom_sf"/>
</dbReference>
<dbReference type="SUPFAM" id="SSF51206">
    <property type="entry name" value="cAMP-binding domain-like"/>
    <property type="match status" value="1"/>
</dbReference>
<protein>
    <recommendedName>
        <fullName evidence="1">Cyclic nucleotide-binding domain-containing protein</fullName>
    </recommendedName>
</protein>
<dbReference type="CDD" id="cd00038">
    <property type="entry name" value="CAP_ED"/>
    <property type="match status" value="1"/>
</dbReference>
<proteinExistence type="predicted"/>
<accession>A0A0P6XSA7</accession>
<name>A0A0P6XSA7_9CHLR</name>
<gene>
    <name evidence="2" type="ORF">SE18_15495</name>
</gene>
<evidence type="ECO:0000259" key="1">
    <source>
        <dbReference type="Pfam" id="PF00027"/>
    </source>
</evidence>
<evidence type="ECO:0000313" key="3">
    <source>
        <dbReference type="Proteomes" id="UP000050277"/>
    </source>
</evidence>
<dbReference type="STRING" id="70996.SE18_15495"/>
<dbReference type="InterPro" id="IPR014710">
    <property type="entry name" value="RmlC-like_jellyroll"/>
</dbReference>
<comment type="caution">
    <text evidence="2">The sequence shown here is derived from an EMBL/GenBank/DDBJ whole genome shotgun (WGS) entry which is preliminary data.</text>
</comment>
<dbReference type="PATRIC" id="fig|70996.4.peg.3124"/>
<dbReference type="Pfam" id="PF00027">
    <property type="entry name" value="cNMP_binding"/>
    <property type="match status" value="1"/>
</dbReference>
<dbReference type="InterPro" id="IPR000595">
    <property type="entry name" value="cNMP-bd_dom"/>
</dbReference>